<evidence type="ECO:0000313" key="5">
    <source>
        <dbReference type="Proteomes" id="UP000231579"/>
    </source>
</evidence>
<dbReference type="Pfam" id="PF13641">
    <property type="entry name" value="Glyco_tranf_2_3"/>
    <property type="match status" value="1"/>
</dbReference>
<evidence type="ECO:0000256" key="2">
    <source>
        <dbReference type="ARBA" id="ARBA00022676"/>
    </source>
</evidence>
<name>A0A2M8L805_9BACT</name>
<dbReference type="InterPro" id="IPR029044">
    <property type="entry name" value="Nucleotide-diphossugar_trans"/>
</dbReference>
<evidence type="ECO:0000313" key="4">
    <source>
        <dbReference type="EMBL" id="PJE70369.1"/>
    </source>
</evidence>
<accession>A0A2M8L805</accession>
<dbReference type="Gene3D" id="3.90.550.10">
    <property type="entry name" value="Spore Coat Polysaccharide Biosynthesis Protein SpsA, Chain A"/>
    <property type="match status" value="1"/>
</dbReference>
<dbReference type="SUPFAM" id="SSF53448">
    <property type="entry name" value="Nucleotide-diphospho-sugar transferases"/>
    <property type="match status" value="1"/>
</dbReference>
<dbReference type="PANTHER" id="PTHR43179:SF12">
    <property type="entry name" value="GALACTOFURANOSYLTRANSFERASE GLFT2"/>
    <property type="match status" value="1"/>
</dbReference>
<dbReference type="EMBL" id="PFEM01000002">
    <property type="protein sequence ID" value="PJE70369.1"/>
    <property type="molecule type" value="Genomic_DNA"/>
</dbReference>
<dbReference type="PANTHER" id="PTHR43179">
    <property type="entry name" value="RHAMNOSYLTRANSFERASE WBBL"/>
    <property type="match status" value="1"/>
</dbReference>
<dbReference type="GO" id="GO:0016757">
    <property type="term" value="F:glycosyltransferase activity"/>
    <property type="evidence" value="ECO:0007669"/>
    <property type="project" value="UniProtKB-KW"/>
</dbReference>
<dbReference type="AlphaFoldDB" id="A0A2M8L805"/>
<comment type="caution">
    <text evidence="4">The sequence shown here is derived from an EMBL/GenBank/DDBJ whole genome shotgun (WGS) entry which is preliminary data.</text>
</comment>
<sequence>MKKVFAVILHYRDKALTRQCLTSLQKVQKKNFKLKTVVIDNDKKNLGFAAGNNVGIREAQKQGADYILLLNNDTTVAPDFLIKMLAAAQNNQAGIVAPKIYFAPGYEYHQTEYKPSEQGKVFWYAGGQIDWANVLCSHRGVDEVDHGQYDRQMATDFASGCCLLTKREVLDQVGLLDQRYFLYLEDVEFCQRVKKAGFKIIYQPQAEIWHYNASSSQVGGGLHDYFITRNRLLFGLAYAPWRAKLGLIKESARLLITGRPWQKAGVRDFYLKKFNQGSWHD</sequence>
<keyword evidence="3 4" id="KW-0808">Transferase</keyword>
<dbReference type="Proteomes" id="UP000231579">
    <property type="component" value="Unassembled WGS sequence"/>
</dbReference>
<organism evidence="4 5">
    <name type="scientific">Candidatus Shapirobacteria bacterium CG10_big_fil_rev_8_21_14_0_10_48_15</name>
    <dbReference type="NCBI Taxonomy" id="1974484"/>
    <lineage>
        <taxon>Bacteria</taxon>
        <taxon>Candidatus Shapironibacteriota</taxon>
    </lineage>
</organism>
<reference evidence="5" key="1">
    <citation type="submission" date="2017-09" db="EMBL/GenBank/DDBJ databases">
        <title>Depth-based differentiation of microbial function through sediment-hosted aquifers and enrichment of novel symbionts in the deep terrestrial subsurface.</title>
        <authorList>
            <person name="Probst A.J."/>
            <person name="Ladd B."/>
            <person name="Jarett J.K."/>
            <person name="Geller-Mcgrath D.E."/>
            <person name="Sieber C.M.K."/>
            <person name="Emerson J.B."/>
            <person name="Anantharaman K."/>
            <person name="Thomas B.C."/>
            <person name="Malmstrom R."/>
            <person name="Stieglmeier M."/>
            <person name="Klingl A."/>
            <person name="Woyke T."/>
            <person name="Ryan C.M."/>
            <person name="Banfield J.F."/>
        </authorList>
    </citation>
    <scope>NUCLEOTIDE SEQUENCE [LARGE SCALE GENOMIC DNA]</scope>
</reference>
<evidence type="ECO:0000256" key="1">
    <source>
        <dbReference type="ARBA" id="ARBA00006739"/>
    </source>
</evidence>
<dbReference type="CDD" id="cd04186">
    <property type="entry name" value="GT_2_like_c"/>
    <property type="match status" value="1"/>
</dbReference>
<protein>
    <submittedName>
        <fullName evidence="4">Glycosyltransferase family 2 protein</fullName>
    </submittedName>
</protein>
<keyword evidence="2" id="KW-0328">Glycosyltransferase</keyword>
<proteinExistence type="inferred from homology"/>
<gene>
    <name evidence="4" type="ORF">COU97_00050</name>
</gene>
<evidence type="ECO:0000256" key="3">
    <source>
        <dbReference type="ARBA" id="ARBA00022679"/>
    </source>
</evidence>
<comment type="similarity">
    <text evidence="1">Belongs to the glycosyltransferase 2 family.</text>
</comment>